<dbReference type="SMART" id="SM00774">
    <property type="entry name" value="WRKY"/>
    <property type="match status" value="1"/>
</dbReference>
<dbReference type="InterPro" id="IPR003657">
    <property type="entry name" value="WRKY_dom"/>
</dbReference>
<dbReference type="EMBL" id="JAVIJP010000005">
    <property type="protein sequence ID" value="KAL3652733.1"/>
    <property type="molecule type" value="Genomic_DNA"/>
</dbReference>
<evidence type="ECO:0000256" key="2">
    <source>
        <dbReference type="ARBA" id="ARBA00023015"/>
    </source>
</evidence>
<gene>
    <name evidence="9" type="primary">WRKY29_1</name>
    <name evidence="9" type="ORF">CASFOL_002414</name>
</gene>
<evidence type="ECO:0000256" key="3">
    <source>
        <dbReference type="ARBA" id="ARBA00023125"/>
    </source>
</evidence>
<dbReference type="FunFam" id="2.20.25.80:FF:000007">
    <property type="entry name" value="WRKY transcription factor 22"/>
    <property type="match status" value="1"/>
</dbReference>
<evidence type="ECO:0000313" key="10">
    <source>
        <dbReference type="Proteomes" id="UP001632038"/>
    </source>
</evidence>
<dbReference type="InterPro" id="IPR044810">
    <property type="entry name" value="WRKY_plant"/>
</dbReference>
<evidence type="ECO:0000256" key="5">
    <source>
        <dbReference type="ARBA" id="ARBA00023242"/>
    </source>
</evidence>
<dbReference type="Proteomes" id="UP001632038">
    <property type="component" value="Unassembled WGS sequence"/>
</dbReference>
<dbReference type="SUPFAM" id="SSF118290">
    <property type="entry name" value="WRKY DNA-binding domain"/>
    <property type="match status" value="1"/>
</dbReference>
<feature type="region of interest" description="Disordered" evidence="7">
    <location>
        <begin position="200"/>
        <end position="251"/>
    </location>
</feature>
<evidence type="ECO:0000256" key="7">
    <source>
        <dbReference type="SAM" id="MobiDB-lite"/>
    </source>
</evidence>
<dbReference type="GO" id="GO:0005634">
    <property type="term" value="C:nucleus"/>
    <property type="evidence" value="ECO:0007669"/>
    <property type="project" value="UniProtKB-SubCell"/>
</dbReference>
<reference evidence="10" key="1">
    <citation type="journal article" date="2024" name="IScience">
        <title>Strigolactones Initiate the Formation of Haustorium-like Structures in Castilleja.</title>
        <authorList>
            <person name="Buerger M."/>
            <person name="Peterson D."/>
            <person name="Chory J."/>
        </authorList>
    </citation>
    <scope>NUCLEOTIDE SEQUENCE [LARGE SCALE GENOMIC DNA]</scope>
</reference>
<evidence type="ECO:0000313" key="9">
    <source>
        <dbReference type="EMBL" id="KAL3652733.1"/>
    </source>
</evidence>
<keyword evidence="4" id="KW-0804">Transcription</keyword>
<keyword evidence="5" id="KW-0539">Nucleus</keyword>
<sequence length="316" mass="36313">MEDWSLQAIVRGTSDEYAKINFDHMAMNGQDPFSYDDASCHHRHQQLDAEFLTSFHEIFDFPTDDLKEIHKPFYSVTAQTVLDFQGPENNKVMAEDHKPVQDSDQSTGTSCVARVTAGNYTPKYKKRKLSQHKRVVIQVSTEGLASDMWAWRKYGQKPIKGSPYPRSYYRCSSSKGCLARKQVEQSCTDQGMFVVTYTAEHSHSQPTRRNSLAGTVRQKFPSHKNSNRTITVNAPEKPENPCSPTSPRTLDHRPVMFDEAINNYNNNNRVPRPRIKEEDNAENGDDYDHYNDFIMSGDFVFNEDLFSGFEDLDDER</sequence>
<evidence type="ECO:0000256" key="1">
    <source>
        <dbReference type="ARBA" id="ARBA00004123"/>
    </source>
</evidence>
<feature type="region of interest" description="Disordered" evidence="7">
    <location>
        <begin position="263"/>
        <end position="284"/>
    </location>
</feature>
<evidence type="ECO:0000259" key="8">
    <source>
        <dbReference type="PROSITE" id="PS50811"/>
    </source>
</evidence>
<feature type="domain" description="WRKY" evidence="8">
    <location>
        <begin position="140"/>
        <end position="206"/>
    </location>
</feature>
<dbReference type="InterPro" id="IPR036576">
    <property type="entry name" value="WRKY_dom_sf"/>
</dbReference>
<name>A0ABD3EE89_9LAMI</name>
<dbReference type="Gene3D" id="2.20.25.80">
    <property type="entry name" value="WRKY domain"/>
    <property type="match status" value="1"/>
</dbReference>
<protein>
    <submittedName>
        <fullName evidence="9">WRKY transcription factor</fullName>
    </submittedName>
</protein>
<dbReference type="PROSITE" id="PS50811">
    <property type="entry name" value="WRKY"/>
    <property type="match status" value="1"/>
</dbReference>
<dbReference type="GO" id="GO:0003677">
    <property type="term" value="F:DNA binding"/>
    <property type="evidence" value="ECO:0007669"/>
    <property type="project" value="UniProtKB-KW"/>
</dbReference>
<comment type="subcellular location">
    <subcellularLocation>
        <location evidence="1">Nucleus</location>
    </subcellularLocation>
</comment>
<accession>A0ABD3EE89</accession>
<evidence type="ECO:0000256" key="6">
    <source>
        <dbReference type="ARBA" id="ARBA00060761"/>
    </source>
</evidence>
<keyword evidence="3" id="KW-0238">DNA-binding</keyword>
<comment type="caution">
    <text evidence="9">The sequence shown here is derived from an EMBL/GenBank/DDBJ whole genome shotgun (WGS) entry which is preliminary data.</text>
</comment>
<dbReference type="AlphaFoldDB" id="A0ABD3EE89"/>
<organism evidence="9 10">
    <name type="scientific">Castilleja foliolosa</name>
    <dbReference type="NCBI Taxonomy" id="1961234"/>
    <lineage>
        <taxon>Eukaryota</taxon>
        <taxon>Viridiplantae</taxon>
        <taxon>Streptophyta</taxon>
        <taxon>Embryophyta</taxon>
        <taxon>Tracheophyta</taxon>
        <taxon>Spermatophyta</taxon>
        <taxon>Magnoliopsida</taxon>
        <taxon>eudicotyledons</taxon>
        <taxon>Gunneridae</taxon>
        <taxon>Pentapetalae</taxon>
        <taxon>asterids</taxon>
        <taxon>lamiids</taxon>
        <taxon>Lamiales</taxon>
        <taxon>Orobanchaceae</taxon>
        <taxon>Pedicularideae</taxon>
        <taxon>Castillejinae</taxon>
        <taxon>Castilleja</taxon>
    </lineage>
</organism>
<proteinExistence type="inferred from homology"/>
<feature type="compositionally biased region" description="Polar residues" evidence="7">
    <location>
        <begin position="204"/>
        <end position="213"/>
    </location>
</feature>
<dbReference type="PANTHER" id="PTHR32096">
    <property type="entry name" value="WRKY TRANSCRIPTION FACTOR 30-RELATED-RELATED"/>
    <property type="match status" value="1"/>
</dbReference>
<dbReference type="PANTHER" id="PTHR32096:SF155">
    <property type="entry name" value="WRKY TRANSCRIPTION FACTOR 22-LIKE"/>
    <property type="match status" value="1"/>
</dbReference>
<keyword evidence="2" id="KW-0805">Transcription regulation</keyword>
<keyword evidence="10" id="KW-1185">Reference proteome</keyword>
<dbReference type="Pfam" id="PF03106">
    <property type="entry name" value="WRKY"/>
    <property type="match status" value="1"/>
</dbReference>
<evidence type="ECO:0000256" key="4">
    <source>
        <dbReference type="ARBA" id="ARBA00023163"/>
    </source>
</evidence>
<comment type="similarity">
    <text evidence="6">Belongs to the WRKY group II-e family.</text>
</comment>